<evidence type="ECO:0000313" key="1">
    <source>
        <dbReference type="EMBL" id="KYC50865.1"/>
    </source>
</evidence>
<dbReference type="EMBL" id="LNGD01000074">
    <property type="protein sequence ID" value="KYC50865.1"/>
    <property type="molecule type" value="Genomic_DNA"/>
</dbReference>
<accession>A0A150J1A7</accession>
<proteinExistence type="predicted"/>
<dbReference type="AlphaFoldDB" id="A0A150J1A7"/>
<comment type="caution">
    <text evidence="1">The sequence shown here is derived from an EMBL/GenBank/DDBJ whole genome shotgun (WGS) entry which is preliminary data.</text>
</comment>
<organism evidence="1 2">
    <name type="scientific">Candidatus Methanofastidiosum methylothiophilum</name>
    <dbReference type="NCBI Taxonomy" id="1705564"/>
    <lineage>
        <taxon>Archaea</taxon>
        <taxon>Methanobacteriati</taxon>
        <taxon>Methanobacteriota</taxon>
        <taxon>Stenosarchaea group</taxon>
        <taxon>Candidatus Methanofastidiosia</taxon>
        <taxon>Candidatus Methanofastidiosales</taxon>
        <taxon>Candidatus Methanofastidiosaceae</taxon>
        <taxon>Candidatus Methanofastidiosum</taxon>
    </lineage>
</organism>
<sequence length="45" mass="5236">MARDNIMEEFDYIKEKSQSIEIDGNPSIEEIALIISLFSFKEVNK</sequence>
<dbReference type="Proteomes" id="UP000075578">
    <property type="component" value="Unassembled WGS sequence"/>
</dbReference>
<evidence type="ECO:0000313" key="2">
    <source>
        <dbReference type="Proteomes" id="UP000075578"/>
    </source>
</evidence>
<reference evidence="1 2" key="1">
    <citation type="journal article" date="2016" name="ISME J.">
        <title>Chasing the elusive Euryarchaeota class WSA2: genomes reveal a uniquely fastidious methyl-reducing methanogen.</title>
        <authorList>
            <person name="Nobu M.K."/>
            <person name="Narihiro T."/>
            <person name="Kuroda K."/>
            <person name="Mei R."/>
            <person name="Liu W.T."/>
        </authorList>
    </citation>
    <scope>NUCLEOTIDE SEQUENCE [LARGE SCALE GENOMIC DNA]</scope>
    <source>
        <strain evidence="1">U1lsi0528_Bin089</strain>
    </source>
</reference>
<protein>
    <submittedName>
        <fullName evidence="1">Uncharacterized protein</fullName>
    </submittedName>
</protein>
<gene>
    <name evidence="1" type="ORF">AMQ74_01197</name>
</gene>
<name>A0A150J1A7_9EURY</name>